<protein>
    <recommendedName>
        <fullName evidence="6">THAP-type domain-containing protein</fullName>
    </recommendedName>
</protein>
<dbReference type="AlphaFoldDB" id="A0AAV7A8L6"/>
<dbReference type="GO" id="GO:0008270">
    <property type="term" value="F:zinc ion binding"/>
    <property type="evidence" value="ECO:0007669"/>
    <property type="project" value="UniProtKB-KW"/>
</dbReference>
<sequence length="302" mass="33990">MPSCIVNGCNSSWKLKEPDLVLHSFPRDINIIRRWLLETPQDFGNVDATCQKIFLSAKGAFRMCSKHFSLDCYEVRGTTRCLKKDALPTIFPSETCIPKTPKSKNVKKDDRPMCIFAGIENFDHLYARSPTLLGSSTISVPIISDSDVIDVDSEHCLEEAAVTVIEVPIHTHTSSREHRNRGILRKGSRTSHTRSIGTMTDYFPGQVHKSTQTDLVIGTKNKKVMANISKSNRSLGIQCHVLEEAIRGTLISSRTSEDNHNYESSNVYSSNTPQVWIAPIPSKSRRVICKQLEKQHPIFYMV</sequence>
<organism evidence="7 8">
    <name type="scientific">Engystomops pustulosus</name>
    <name type="common">Tungara frog</name>
    <name type="synonym">Physalaemus pustulosus</name>
    <dbReference type="NCBI Taxonomy" id="76066"/>
    <lineage>
        <taxon>Eukaryota</taxon>
        <taxon>Metazoa</taxon>
        <taxon>Chordata</taxon>
        <taxon>Craniata</taxon>
        <taxon>Vertebrata</taxon>
        <taxon>Euteleostomi</taxon>
        <taxon>Amphibia</taxon>
        <taxon>Batrachia</taxon>
        <taxon>Anura</taxon>
        <taxon>Neobatrachia</taxon>
        <taxon>Hyloidea</taxon>
        <taxon>Leptodactylidae</taxon>
        <taxon>Leiuperinae</taxon>
        <taxon>Engystomops</taxon>
    </lineage>
</organism>
<evidence type="ECO:0000259" key="6">
    <source>
        <dbReference type="PROSITE" id="PS50950"/>
    </source>
</evidence>
<dbReference type="PANTHER" id="PTHR28624:SF1">
    <property type="entry name" value="MITOCHONDRIAL POTASSIUM CHANNEL"/>
    <property type="match status" value="1"/>
</dbReference>
<dbReference type="SUPFAM" id="SSF57716">
    <property type="entry name" value="Glucocorticoid receptor-like (DNA-binding domain)"/>
    <property type="match status" value="1"/>
</dbReference>
<evidence type="ECO:0000313" key="8">
    <source>
        <dbReference type="Proteomes" id="UP000824782"/>
    </source>
</evidence>
<keyword evidence="4 5" id="KW-0238">DNA-binding</keyword>
<dbReference type="InterPro" id="IPR006612">
    <property type="entry name" value="THAP_Znf"/>
</dbReference>
<evidence type="ECO:0000256" key="5">
    <source>
        <dbReference type="PROSITE-ProRule" id="PRU00309"/>
    </source>
</evidence>
<reference evidence="7" key="1">
    <citation type="thesis" date="2020" institute="ProQuest LLC" country="789 East Eisenhower Parkway, Ann Arbor, MI, USA">
        <title>Comparative Genomics and Chromosome Evolution.</title>
        <authorList>
            <person name="Mudd A.B."/>
        </authorList>
    </citation>
    <scope>NUCLEOTIDE SEQUENCE</scope>
    <source>
        <strain evidence="7">237g6f4</strain>
        <tissue evidence="7">Blood</tissue>
    </source>
</reference>
<dbReference type="EMBL" id="WNYA01000009">
    <property type="protein sequence ID" value="KAG8556187.1"/>
    <property type="molecule type" value="Genomic_DNA"/>
</dbReference>
<keyword evidence="2 5" id="KW-0863">Zinc-finger</keyword>
<dbReference type="PANTHER" id="PTHR28624">
    <property type="entry name" value="COILED-COIL DOMAIN-CONTAINING PROTEIN 51"/>
    <property type="match status" value="1"/>
</dbReference>
<evidence type="ECO:0000256" key="3">
    <source>
        <dbReference type="ARBA" id="ARBA00022833"/>
    </source>
</evidence>
<keyword evidence="8" id="KW-1185">Reference proteome</keyword>
<keyword evidence="1" id="KW-0479">Metal-binding</keyword>
<gene>
    <name evidence="7" type="ORF">GDO81_017954</name>
</gene>
<evidence type="ECO:0000256" key="1">
    <source>
        <dbReference type="ARBA" id="ARBA00022723"/>
    </source>
</evidence>
<dbReference type="InterPro" id="IPR037660">
    <property type="entry name" value="CCDC51"/>
</dbReference>
<name>A0AAV7A8L6_ENGPU</name>
<comment type="caution">
    <text evidence="7">The sequence shown here is derived from an EMBL/GenBank/DDBJ whole genome shotgun (WGS) entry which is preliminary data.</text>
</comment>
<evidence type="ECO:0000313" key="7">
    <source>
        <dbReference type="EMBL" id="KAG8556187.1"/>
    </source>
</evidence>
<dbReference type="PROSITE" id="PS50950">
    <property type="entry name" value="ZF_THAP"/>
    <property type="match status" value="1"/>
</dbReference>
<keyword evidence="3" id="KW-0862">Zinc</keyword>
<dbReference type="Pfam" id="PF05485">
    <property type="entry name" value="THAP"/>
    <property type="match status" value="1"/>
</dbReference>
<dbReference type="Proteomes" id="UP000824782">
    <property type="component" value="Unassembled WGS sequence"/>
</dbReference>
<feature type="domain" description="THAP-type" evidence="6">
    <location>
        <begin position="1"/>
        <end position="91"/>
    </location>
</feature>
<dbReference type="SMART" id="SM00980">
    <property type="entry name" value="THAP"/>
    <property type="match status" value="1"/>
</dbReference>
<accession>A0AAV7A8L6</accession>
<proteinExistence type="predicted"/>
<dbReference type="GO" id="GO:0003677">
    <property type="term" value="F:DNA binding"/>
    <property type="evidence" value="ECO:0007669"/>
    <property type="project" value="UniProtKB-UniRule"/>
</dbReference>
<evidence type="ECO:0000256" key="2">
    <source>
        <dbReference type="ARBA" id="ARBA00022771"/>
    </source>
</evidence>
<dbReference type="SMART" id="SM00692">
    <property type="entry name" value="DM3"/>
    <property type="match status" value="1"/>
</dbReference>
<evidence type="ECO:0000256" key="4">
    <source>
        <dbReference type="ARBA" id="ARBA00023125"/>
    </source>
</evidence>